<feature type="transmembrane region" description="Helical" evidence="8">
    <location>
        <begin position="430"/>
        <end position="450"/>
    </location>
</feature>
<evidence type="ECO:0000256" key="2">
    <source>
        <dbReference type="ARBA" id="ARBA00022679"/>
    </source>
</evidence>
<sequence length="515" mass="56517">MLPYINAPFAYAADRLGASADEIKLIFSFLLSYPLAGLLKRVPDTRPELKNLFIIGVSVFYLVGLFDLWIGLRTIAISSAVAYALANSPASGPTTRVTGAQMVLVIKLSAFCWNVADGCLPDDALTPFQRDRALRTLPGLLDYAGYVLFFPALLAGPACDFAEYRRWLDTSMFAVPASLDPAKRPPTRRRRRIPRSGTPAMRKMAAGLAWVAAYIVLIPRYAPSVLLADPVVPNASGGSSTLPTSFLFRVWLLYAVGLVARIKYYGVWSLTEGACILAGLGFNGVDPATGRIAWDRVANIDPWGVETAPNTRAYLENWNMKTNAWLRNYVYLRVTPRGRKPGFRASLATFCASAVWHGFYPGYYLSFVLASLPPRRYVRPWFFLDPATLQRPAPAKRWLYDPLSVLATQVTFAFVVAPFLLLTLPDSLHAWARVHFYGVVGVAAWLAVFASPAKPALKRALEARAARAAQATQPQQPHKPPVAVEQLQRRATASRVTQASKQAGQAAAAALKKQS</sequence>
<keyword evidence="10" id="KW-1185">Reference proteome</keyword>
<keyword evidence="2" id="KW-0808">Transferase</keyword>
<dbReference type="OrthoDB" id="286734at2759"/>
<proteinExistence type="predicted"/>
<dbReference type="InterPro" id="IPR049941">
    <property type="entry name" value="LPLAT_7/PORCN-like"/>
</dbReference>
<evidence type="ECO:0000313" key="9">
    <source>
        <dbReference type="EMBL" id="OAA57864.1"/>
    </source>
</evidence>
<dbReference type="GO" id="GO:0030258">
    <property type="term" value="P:lipid modification"/>
    <property type="evidence" value="ECO:0007669"/>
    <property type="project" value="TreeGrafter"/>
</dbReference>
<feature type="transmembrane region" description="Helical" evidence="8">
    <location>
        <begin position="242"/>
        <end position="260"/>
    </location>
</feature>
<dbReference type="Proteomes" id="UP000076874">
    <property type="component" value="Unassembled WGS sequence"/>
</dbReference>
<dbReference type="STRING" id="1081102.A0A167QQW8"/>
<feature type="transmembrane region" description="Helical" evidence="8">
    <location>
        <begin position="200"/>
        <end position="222"/>
    </location>
</feature>
<dbReference type="GO" id="GO:0016020">
    <property type="term" value="C:membrane"/>
    <property type="evidence" value="ECO:0007669"/>
    <property type="project" value="UniProtKB-SubCell"/>
</dbReference>
<evidence type="ECO:0000256" key="1">
    <source>
        <dbReference type="ARBA" id="ARBA00004141"/>
    </source>
</evidence>
<comment type="subcellular location">
    <subcellularLocation>
        <location evidence="1">Membrane</location>
        <topology evidence="1">Multi-pass membrane protein</topology>
    </subcellularLocation>
</comment>
<evidence type="ECO:0000256" key="5">
    <source>
        <dbReference type="ARBA" id="ARBA00023136"/>
    </source>
</evidence>
<feature type="region of interest" description="Disordered" evidence="7">
    <location>
        <begin position="468"/>
        <end position="488"/>
    </location>
</feature>
<evidence type="ECO:0000256" key="4">
    <source>
        <dbReference type="ARBA" id="ARBA00022989"/>
    </source>
</evidence>
<evidence type="ECO:0000256" key="7">
    <source>
        <dbReference type="SAM" id="MobiDB-lite"/>
    </source>
</evidence>
<dbReference type="AlphaFoldDB" id="A0A167QQW8"/>
<keyword evidence="6" id="KW-0012">Acyltransferase</keyword>
<organism evidence="9 10">
    <name type="scientific">Niveomyces insectorum RCEF 264</name>
    <dbReference type="NCBI Taxonomy" id="1081102"/>
    <lineage>
        <taxon>Eukaryota</taxon>
        <taxon>Fungi</taxon>
        <taxon>Dikarya</taxon>
        <taxon>Ascomycota</taxon>
        <taxon>Pezizomycotina</taxon>
        <taxon>Sordariomycetes</taxon>
        <taxon>Hypocreomycetidae</taxon>
        <taxon>Hypocreales</taxon>
        <taxon>Cordycipitaceae</taxon>
        <taxon>Niveomyces</taxon>
    </lineage>
</organism>
<gene>
    <name evidence="9" type="ORF">SPI_06749</name>
</gene>
<feature type="transmembrane region" description="Helical" evidence="8">
    <location>
        <begin position="403"/>
        <end position="424"/>
    </location>
</feature>
<reference evidence="9 10" key="1">
    <citation type="journal article" date="2016" name="Genome Biol. Evol.">
        <title>Divergent and convergent evolution of fungal pathogenicity.</title>
        <authorList>
            <person name="Shang Y."/>
            <person name="Xiao G."/>
            <person name="Zheng P."/>
            <person name="Cen K."/>
            <person name="Zhan S."/>
            <person name="Wang C."/>
        </authorList>
    </citation>
    <scope>NUCLEOTIDE SEQUENCE [LARGE SCALE GENOMIC DNA]</scope>
    <source>
        <strain evidence="9 10">RCEF 264</strain>
    </source>
</reference>
<name>A0A167QQW8_9HYPO</name>
<evidence type="ECO:0000256" key="8">
    <source>
        <dbReference type="SAM" id="Phobius"/>
    </source>
</evidence>
<dbReference type="GO" id="GO:0046474">
    <property type="term" value="P:glycerophospholipid biosynthetic process"/>
    <property type="evidence" value="ECO:0007669"/>
    <property type="project" value="TreeGrafter"/>
</dbReference>
<dbReference type="GO" id="GO:0005783">
    <property type="term" value="C:endoplasmic reticulum"/>
    <property type="evidence" value="ECO:0007669"/>
    <property type="project" value="TreeGrafter"/>
</dbReference>
<protein>
    <submittedName>
        <fullName evidence="9">Mboat family protein</fullName>
    </submittedName>
</protein>
<evidence type="ECO:0000256" key="6">
    <source>
        <dbReference type="ARBA" id="ARBA00023315"/>
    </source>
</evidence>
<dbReference type="GO" id="GO:0003841">
    <property type="term" value="F:1-acylglycerol-3-phosphate O-acyltransferase activity"/>
    <property type="evidence" value="ECO:0007669"/>
    <property type="project" value="TreeGrafter"/>
</dbReference>
<comment type="caution">
    <text evidence="9">The sequence shown here is derived from an EMBL/GenBank/DDBJ whole genome shotgun (WGS) entry which is preliminary data.</text>
</comment>
<keyword evidence="5 8" id="KW-0472">Membrane</keyword>
<feature type="transmembrane region" description="Helical" evidence="8">
    <location>
        <begin position="51"/>
        <end position="72"/>
    </location>
</feature>
<evidence type="ECO:0000313" key="10">
    <source>
        <dbReference type="Proteomes" id="UP000076874"/>
    </source>
</evidence>
<dbReference type="PANTHER" id="PTHR13906">
    <property type="entry name" value="PORCUPINE"/>
    <property type="match status" value="1"/>
</dbReference>
<evidence type="ECO:0000256" key="3">
    <source>
        <dbReference type="ARBA" id="ARBA00022692"/>
    </source>
</evidence>
<accession>A0A167QQW8</accession>
<dbReference type="Pfam" id="PF03062">
    <property type="entry name" value="MBOAT"/>
    <property type="match status" value="1"/>
</dbReference>
<dbReference type="PANTHER" id="PTHR13906:SF4">
    <property type="entry name" value="LYSOPHOSPHOLIPID ACYLTRANSFERASE 6"/>
    <property type="match status" value="1"/>
</dbReference>
<dbReference type="GO" id="GO:0047184">
    <property type="term" value="F:1-acylglycerophosphocholine O-acyltransferase activity"/>
    <property type="evidence" value="ECO:0007669"/>
    <property type="project" value="TreeGrafter"/>
</dbReference>
<dbReference type="InterPro" id="IPR004299">
    <property type="entry name" value="MBOAT_fam"/>
</dbReference>
<keyword evidence="3 8" id="KW-0812">Transmembrane</keyword>
<keyword evidence="4 8" id="KW-1133">Transmembrane helix</keyword>
<dbReference type="EMBL" id="AZHD01000013">
    <property type="protein sequence ID" value="OAA57864.1"/>
    <property type="molecule type" value="Genomic_DNA"/>
</dbReference>